<feature type="binding site" evidence="8">
    <location>
        <position position="8"/>
    </location>
    <ligand>
        <name>Mg(2+)</name>
        <dbReference type="ChEBI" id="CHEBI:18420"/>
    </ligand>
</feature>
<dbReference type="HAMAP" id="MF_00101">
    <property type="entry name" value="AcpS"/>
    <property type="match status" value="1"/>
</dbReference>
<dbReference type="RefSeq" id="WP_191206505.1">
    <property type="nucleotide sequence ID" value="NZ_JACXZA010000008.1"/>
</dbReference>
<gene>
    <name evidence="8 10" type="primary">acpS</name>
    <name evidence="10" type="ORF">H8B09_25825</name>
</gene>
<comment type="function">
    <text evidence="8">Transfers the 4'-phosphopantetheine moiety from coenzyme A to a Ser of acyl-carrier-protein.</text>
</comment>
<evidence type="ECO:0000256" key="4">
    <source>
        <dbReference type="ARBA" id="ARBA00022832"/>
    </source>
</evidence>
<protein>
    <recommendedName>
        <fullName evidence="8">Holo-[acyl-carrier-protein] synthase</fullName>
        <shortName evidence="8">Holo-ACP synthase</shortName>
        <ecNumber evidence="8">2.7.8.7</ecNumber>
    </recommendedName>
    <alternativeName>
        <fullName evidence="8">4'-phosphopantetheinyl transferase AcpS</fullName>
    </alternativeName>
</protein>
<dbReference type="InterPro" id="IPR002582">
    <property type="entry name" value="ACPS"/>
</dbReference>
<evidence type="ECO:0000256" key="2">
    <source>
        <dbReference type="ARBA" id="ARBA00022679"/>
    </source>
</evidence>
<dbReference type="NCBIfam" id="TIGR00556">
    <property type="entry name" value="pantethn_trn"/>
    <property type="match status" value="1"/>
</dbReference>
<dbReference type="Pfam" id="PF01648">
    <property type="entry name" value="ACPS"/>
    <property type="match status" value="1"/>
</dbReference>
<dbReference type="SUPFAM" id="SSF56214">
    <property type="entry name" value="4'-phosphopantetheinyl transferase"/>
    <property type="match status" value="1"/>
</dbReference>
<organism evidence="10 11">
    <name type="scientific">Paenibacillus terricola</name>
    <dbReference type="NCBI Taxonomy" id="2763503"/>
    <lineage>
        <taxon>Bacteria</taxon>
        <taxon>Bacillati</taxon>
        <taxon>Bacillota</taxon>
        <taxon>Bacilli</taxon>
        <taxon>Bacillales</taxon>
        <taxon>Paenibacillaceae</taxon>
        <taxon>Paenibacillus</taxon>
    </lineage>
</organism>
<feature type="binding site" evidence="8">
    <location>
        <position position="56"/>
    </location>
    <ligand>
        <name>Mg(2+)</name>
        <dbReference type="ChEBI" id="CHEBI:18420"/>
    </ligand>
</feature>
<comment type="caution">
    <text evidence="10">The sequence shown here is derived from an EMBL/GenBank/DDBJ whole genome shotgun (WGS) entry which is preliminary data.</text>
</comment>
<proteinExistence type="inferred from homology"/>
<feature type="domain" description="4'-phosphopantetheinyl transferase" evidence="9">
    <location>
        <begin position="6"/>
        <end position="114"/>
    </location>
</feature>
<keyword evidence="4 8" id="KW-0276">Fatty acid metabolism</keyword>
<keyword evidence="11" id="KW-1185">Reference proteome</keyword>
<dbReference type="InterPro" id="IPR004568">
    <property type="entry name" value="Ppantetheine-prot_Trfase_dom"/>
</dbReference>
<dbReference type="InterPro" id="IPR008278">
    <property type="entry name" value="4-PPantetheinyl_Trfase_dom"/>
</dbReference>
<evidence type="ECO:0000313" key="10">
    <source>
        <dbReference type="EMBL" id="MBD3922201.1"/>
    </source>
</evidence>
<dbReference type="GO" id="GO:0008897">
    <property type="term" value="F:holo-[acyl-carrier-protein] synthase activity"/>
    <property type="evidence" value="ECO:0007669"/>
    <property type="project" value="UniProtKB-EC"/>
</dbReference>
<keyword evidence="7 8" id="KW-0275">Fatty acid biosynthesis</keyword>
<evidence type="ECO:0000256" key="8">
    <source>
        <dbReference type="HAMAP-Rule" id="MF_00101"/>
    </source>
</evidence>
<keyword evidence="3 8" id="KW-0479">Metal-binding</keyword>
<reference evidence="10 11" key="1">
    <citation type="submission" date="2020-09" db="EMBL/GenBank/DDBJ databases">
        <title>Paenibacillus sp. strain PR3 16S rRNA gene Genome sequencing and assembly.</title>
        <authorList>
            <person name="Kim J."/>
        </authorList>
    </citation>
    <scope>NUCLEOTIDE SEQUENCE [LARGE SCALE GENOMIC DNA]</scope>
    <source>
        <strain evidence="10 11">PR3</strain>
    </source>
</reference>
<evidence type="ECO:0000256" key="7">
    <source>
        <dbReference type="ARBA" id="ARBA00023160"/>
    </source>
</evidence>
<name>A0ABR8N3U6_9BACL</name>
<sequence>MQIKTGIDMVSVSKIKKVIVENPDFIDEIFTPLEQSYSLNKKRCYEHFAARFAAKEAFVKAIGTGIGKGIHLKSIEVSNDFITGKPHVSIYGQTKEFTKSLGVFSMDISLSHTDDLAIAQVVLLLE</sequence>
<dbReference type="EMBL" id="JACXZA010000008">
    <property type="protein sequence ID" value="MBD3922201.1"/>
    <property type="molecule type" value="Genomic_DNA"/>
</dbReference>
<keyword evidence="6 8" id="KW-0443">Lipid metabolism</keyword>
<keyword evidence="2 8" id="KW-0808">Transferase</keyword>
<evidence type="ECO:0000256" key="3">
    <source>
        <dbReference type="ARBA" id="ARBA00022723"/>
    </source>
</evidence>
<dbReference type="NCBIfam" id="TIGR00516">
    <property type="entry name" value="acpS"/>
    <property type="match status" value="1"/>
</dbReference>
<comment type="cofactor">
    <cofactor evidence="8">
        <name>Mg(2+)</name>
        <dbReference type="ChEBI" id="CHEBI:18420"/>
    </cofactor>
</comment>
<dbReference type="Proteomes" id="UP000609346">
    <property type="component" value="Unassembled WGS sequence"/>
</dbReference>
<dbReference type="EC" id="2.7.8.7" evidence="8"/>
<keyword evidence="8" id="KW-0963">Cytoplasm</keyword>
<evidence type="ECO:0000259" key="9">
    <source>
        <dbReference type="Pfam" id="PF01648"/>
    </source>
</evidence>
<evidence type="ECO:0000256" key="5">
    <source>
        <dbReference type="ARBA" id="ARBA00022842"/>
    </source>
</evidence>
<comment type="subcellular location">
    <subcellularLocation>
        <location evidence="8">Cytoplasm</location>
    </subcellularLocation>
</comment>
<keyword evidence="5 8" id="KW-0460">Magnesium</keyword>
<dbReference type="InterPro" id="IPR037143">
    <property type="entry name" value="4-PPantetheinyl_Trfase_dom_sf"/>
</dbReference>
<accession>A0ABR8N3U6</accession>
<evidence type="ECO:0000256" key="1">
    <source>
        <dbReference type="ARBA" id="ARBA00022516"/>
    </source>
</evidence>
<comment type="catalytic activity">
    <reaction evidence="8">
        <text>apo-[ACP] + CoA = holo-[ACP] + adenosine 3',5'-bisphosphate + H(+)</text>
        <dbReference type="Rhea" id="RHEA:12068"/>
        <dbReference type="Rhea" id="RHEA-COMP:9685"/>
        <dbReference type="Rhea" id="RHEA-COMP:9690"/>
        <dbReference type="ChEBI" id="CHEBI:15378"/>
        <dbReference type="ChEBI" id="CHEBI:29999"/>
        <dbReference type="ChEBI" id="CHEBI:57287"/>
        <dbReference type="ChEBI" id="CHEBI:58343"/>
        <dbReference type="ChEBI" id="CHEBI:64479"/>
        <dbReference type="EC" id="2.7.8.7"/>
    </reaction>
</comment>
<evidence type="ECO:0000313" key="11">
    <source>
        <dbReference type="Proteomes" id="UP000609346"/>
    </source>
</evidence>
<comment type="similarity">
    <text evidence="8">Belongs to the P-Pant transferase superfamily. AcpS family.</text>
</comment>
<dbReference type="Gene3D" id="3.90.470.20">
    <property type="entry name" value="4'-phosphopantetheinyl transferase domain"/>
    <property type="match status" value="1"/>
</dbReference>
<evidence type="ECO:0000256" key="6">
    <source>
        <dbReference type="ARBA" id="ARBA00023098"/>
    </source>
</evidence>
<keyword evidence="1 8" id="KW-0444">Lipid biosynthesis</keyword>